<keyword evidence="4" id="KW-1185">Reference proteome</keyword>
<dbReference type="GO" id="GO:0031177">
    <property type="term" value="F:phosphopantetheine binding"/>
    <property type="evidence" value="ECO:0007669"/>
    <property type="project" value="TreeGrafter"/>
</dbReference>
<proteinExistence type="predicted"/>
<dbReference type="InterPro" id="IPR025110">
    <property type="entry name" value="AMP-bd_C"/>
</dbReference>
<dbReference type="InParanoid" id="A0A423PJ80"/>
<accession>A0A423PJ80</accession>
<dbReference type="PROSITE" id="PS00455">
    <property type="entry name" value="AMP_BINDING"/>
    <property type="match status" value="1"/>
</dbReference>
<name>A0A423PJ80_9GAMM</name>
<feature type="domain" description="AMP-binding enzyme C-terminal" evidence="2">
    <location>
        <begin position="343"/>
        <end position="419"/>
    </location>
</feature>
<evidence type="ECO:0000259" key="2">
    <source>
        <dbReference type="Pfam" id="PF13193"/>
    </source>
</evidence>
<dbReference type="SUPFAM" id="SSF56801">
    <property type="entry name" value="Acetyl-CoA synthetase-like"/>
    <property type="match status" value="1"/>
</dbReference>
<dbReference type="Pfam" id="PF00501">
    <property type="entry name" value="AMP-binding"/>
    <property type="match status" value="1"/>
</dbReference>
<dbReference type="PANTHER" id="PTHR45527">
    <property type="entry name" value="NONRIBOSOMAL PEPTIDE SYNTHETASE"/>
    <property type="match status" value="1"/>
</dbReference>
<dbReference type="GO" id="GO:0005737">
    <property type="term" value="C:cytoplasm"/>
    <property type="evidence" value="ECO:0007669"/>
    <property type="project" value="TreeGrafter"/>
</dbReference>
<evidence type="ECO:0000259" key="1">
    <source>
        <dbReference type="Pfam" id="PF00501"/>
    </source>
</evidence>
<dbReference type="GO" id="GO:0043041">
    <property type="term" value="P:amino acid activation for nonribosomal peptide biosynthetic process"/>
    <property type="evidence" value="ECO:0007669"/>
    <property type="project" value="TreeGrafter"/>
</dbReference>
<reference evidence="3 4" key="1">
    <citation type="submission" date="2013-10" db="EMBL/GenBank/DDBJ databases">
        <title>Salinisphaera japonica YTM-1 Genome Sequencing.</title>
        <authorList>
            <person name="Lai Q."/>
            <person name="Li C."/>
            <person name="Shao Z."/>
        </authorList>
    </citation>
    <scope>NUCLEOTIDE SEQUENCE [LARGE SCALE GENOMIC DNA]</scope>
    <source>
        <strain evidence="3 4">YTM-1</strain>
    </source>
</reference>
<gene>
    <name evidence="3" type="ORF">SAJA_12575</name>
</gene>
<organism evidence="3 4">
    <name type="scientific">Salinisphaera japonica YTM-1</name>
    <dbReference type="NCBI Taxonomy" id="1209778"/>
    <lineage>
        <taxon>Bacteria</taxon>
        <taxon>Pseudomonadati</taxon>
        <taxon>Pseudomonadota</taxon>
        <taxon>Gammaproteobacteria</taxon>
        <taxon>Salinisphaerales</taxon>
        <taxon>Salinisphaeraceae</taxon>
        <taxon>Salinisphaera</taxon>
    </lineage>
</organism>
<dbReference type="PANTHER" id="PTHR45527:SF1">
    <property type="entry name" value="FATTY ACID SYNTHASE"/>
    <property type="match status" value="1"/>
</dbReference>
<dbReference type="InterPro" id="IPR045851">
    <property type="entry name" value="AMP-bd_C_sf"/>
</dbReference>
<comment type="caution">
    <text evidence="3">The sequence shown here is derived from an EMBL/GenBank/DDBJ whole genome shotgun (WGS) entry which is preliminary data.</text>
</comment>
<feature type="domain" description="AMP-dependent synthetase/ligase" evidence="1">
    <location>
        <begin position="1"/>
        <end position="289"/>
    </location>
</feature>
<dbReference type="Gene3D" id="3.30.300.30">
    <property type="match status" value="1"/>
</dbReference>
<evidence type="ECO:0000313" key="4">
    <source>
        <dbReference type="Proteomes" id="UP000285310"/>
    </source>
</evidence>
<dbReference type="Proteomes" id="UP000285310">
    <property type="component" value="Unassembled WGS sequence"/>
</dbReference>
<evidence type="ECO:0000313" key="3">
    <source>
        <dbReference type="EMBL" id="ROO25654.1"/>
    </source>
</evidence>
<sequence length="438" mass="48261">MIALMKIGAAYVPIAPGSPLTRVQQVYEQSGSTLVLTDDSRLIESCPRAASLMQLIEADVVRTSQSLRAWQANDIAYVIFTSGSTGRPKGVPITHQNLAALLKAVFSQLTLGNDDRVPLLHSTSFDFSVWEIWSVLAVGGALIIPNRHELHGQAFTRMLVDQGVTVLNQTPAEFAMNQASMTAEIDKLSALRTIIFGGDKLHSRILVDWVSRCPLERCRIVNMYGITETTVHASYHEVIADDLDRSSIPIGQFLPGFEFRIRSGHGQADKTLLRGPLELAGCQVTSGYLNDKQKTEAAFYHSGHKRYYRTGDIVELTEDGALIVVGRSDNQISLNGFRIEPEEIESVLTQATSSSELLVYKATIRNTDILVCLVSTDEQLDSKSVIATLSDHANKHLPAFMRPMKYLSVSALDKNENAKIDRKKNQAFIEELQAGGMS</sequence>
<dbReference type="EMBL" id="AYKG01000045">
    <property type="protein sequence ID" value="ROO25654.1"/>
    <property type="molecule type" value="Genomic_DNA"/>
</dbReference>
<dbReference type="InterPro" id="IPR042099">
    <property type="entry name" value="ANL_N_sf"/>
</dbReference>
<evidence type="ECO:0008006" key="5">
    <source>
        <dbReference type="Google" id="ProtNLM"/>
    </source>
</evidence>
<dbReference type="Pfam" id="PF13193">
    <property type="entry name" value="AMP-binding_C"/>
    <property type="match status" value="1"/>
</dbReference>
<dbReference type="Gene3D" id="3.40.50.12780">
    <property type="entry name" value="N-terminal domain of ligase-like"/>
    <property type="match status" value="1"/>
</dbReference>
<dbReference type="InterPro" id="IPR000873">
    <property type="entry name" value="AMP-dep_synth/lig_dom"/>
</dbReference>
<dbReference type="GO" id="GO:0044550">
    <property type="term" value="P:secondary metabolite biosynthetic process"/>
    <property type="evidence" value="ECO:0007669"/>
    <property type="project" value="TreeGrafter"/>
</dbReference>
<dbReference type="InterPro" id="IPR020845">
    <property type="entry name" value="AMP-binding_CS"/>
</dbReference>
<dbReference type="AlphaFoldDB" id="A0A423PJ80"/>
<protein>
    <recommendedName>
        <fullName evidence="5">Peptide synthetase</fullName>
    </recommendedName>
</protein>